<evidence type="ECO:0000256" key="1">
    <source>
        <dbReference type="ARBA" id="ARBA00006642"/>
    </source>
</evidence>
<dbReference type="EC" id="1.17.1.8" evidence="10 13"/>
<evidence type="ECO:0000256" key="4">
    <source>
        <dbReference type="ARBA" id="ARBA00022857"/>
    </source>
</evidence>
<dbReference type="PANTHER" id="PTHR20836:SF0">
    <property type="entry name" value="4-HYDROXY-TETRAHYDRODIPICOLINATE REDUCTASE 1, CHLOROPLASTIC-RELATED"/>
    <property type="match status" value="1"/>
</dbReference>
<dbReference type="PANTHER" id="PTHR20836">
    <property type="entry name" value="DIHYDRODIPICOLINATE REDUCTASE"/>
    <property type="match status" value="1"/>
</dbReference>
<dbReference type="Gene3D" id="3.40.50.720">
    <property type="entry name" value="NAD(P)-binding Rossmann-like Domain"/>
    <property type="match status" value="1"/>
</dbReference>
<protein>
    <recommendedName>
        <fullName evidence="10 13">4-hydroxy-tetrahydrodipicolinate reductase</fullName>
        <shortName evidence="13">HTPA reductase</shortName>
        <ecNumber evidence="10 13">1.17.1.8</ecNumber>
    </recommendedName>
</protein>
<gene>
    <name evidence="13" type="primary">dapB</name>
    <name evidence="16" type="ordered locus">SAR116_1613</name>
</gene>
<dbReference type="KEGG" id="apb:SAR116_1613"/>
<dbReference type="SUPFAM" id="SSF55347">
    <property type="entry name" value="Glyceraldehyde-3-phosphate dehydrogenase-like, C-terminal domain"/>
    <property type="match status" value="1"/>
</dbReference>
<dbReference type="EMBL" id="CP001751">
    <property type="protein sequence ID" value="ADE39856.1"/>
    <property type="molecule type" value="Genomic_DNA"/>
</dbReference>
<dbReference type="GO" id="GO:0050661">
    <property type="term" value="F:NADP binding"/>
    <property type="evidence" value="ECO:0007669"/>
    <property type="project" value="UniProtKB-UniRule"/>
</dbReference>
<feature type="binding site" evidence="13">
    <location>
        <position position="39"/>
    </location>
    <ligand>
        <name>NAD(+)</name>
        <dbReference type="ChEBI" id="CHEBI:57540"/>
    </ligand>
</feature>
<dbReference type="Pfam" id="PF05173">
    <property type="entry name" value="DapB_C"/>
    <property type="match status" value="1"/>
</dbReference>
<evidence type="ECO:0000256" key="5">
    <source>
        <dbReference type="ARBA" id="ARBA00022915"/>
    </source>
</evidence>
<keyword evidence="2 13" id="KW-0963">Cytoplasm</keyword>
<sequence length="275" mass="28391">MSTADSIKLSIPGGSGRMGNMLIREIAAASDLVLHATSDRPESPLIGKDSGELAGIGANGVMINSDPAALVGGDVMVDFTSPAVSLAHAELAMQNNMAMVIGTTGLDASQEARLAEIGTKIPLVYCANTSVGVTLLRALVEQVAAQLVEGWDIEILETHHHHKVDSPSGTALALGKAAAKGRGVALEDVSDIVRDDQAGASRVGARKAGDIGFAVMRGGDVTGEHSVTFFGASERIALTHMATDRVVFAKGAIRAARFAATADTGFYNMEDVLRG</sequence>
<dbReference type="Pfam" id="PF01113">
    <property type="entry name" value="DapB_N"/>
    <property type="match status" value="1"/>
</dbReference>
<evidence type="ECO:0000256" key="9">
    <source>
        <dbReference type="ARBA" id="ARBA00037922"/>
    </source>
</evidence>
<evidence type="ECO:0000256" key="3">
    <source>
        <dbReference type="ARBA" id="ARBA00022605"/>
    </source>
</evidence>
<dbReference type="RefSeq" id="WP_013046483.1">
    <property type="nucleotide sequence ID" value="NC_014010.1"/>
</dbReference>
<comment type="subunit">
    <text evidence="13">Homotetramer.</text>
</comment>
<organism evidence="16 17">
    <name type="scientific">Puniceispirillum marinum (strain IMCC1322)</name>
    <dbReference type="NCBI Taxonomy" id="488538"/>
    <lineage>
        <taxon>Bacteria</taxon>
        <taxon>Pseudomonadati</taxon>
        <taxon>Pseudomonadota</taxon>
        <taxon>Alphaproteobacteria</taxon>
        <taxon>Candidatus Puniceispirillales</taxon>
        <taxon>Candidatus Puniceispirillaceae</taxon>
        <taxon>Candidatus Puniceispirillum</taxon>
    </lineage>
</organism>
<dbReference type="NCBIfam" id="TIGR00036">
    <property type="entry name" value="dapB"/>
    <property type="match status" value="1"/>
</dbReference>
<dbReference type="HOGENOM" id="CLU_047479_2_1_5"/>
<dbReference type="InterPro" id="IPR023940">
    <property type="entry name" value="DHDPR_bac"/>
</dbReference>
<keyword evidence="4 13" id="KW-0521">NADP</keyword>
<dbReference type="InterPro" id="IPR022663">
    <property type="entry name" value="DapB_C"/>
</dbReference>
<proteinExistence type="inferred from homology"/>
<keyword evidence="7 13" id="KW-0520">NAD</keyword>
<evidence type="ECO:0000313" key="16">
    <source>
        <dbReference type="EMBL" id="ADE39856.1"/>
    </source>
</evidence>
<dbReference type="PROSITE" id="PS01298">
    <property type="entry name" value="DAPB"/>
    <property type="match status" value="1"/>
</dbReference>
<feature type="binding site" evidence="13">
    <location>
        <begin position="126"/>
        <end position="129"/>
    </location>
    <ligand>
        <name>NAD(+)</name>
        <dbReference type="ChEBI" id="CHEBI:57540"/>
    </ligand>
</feature>
<feature type="binding site" evidence="13">
    <location>
        <begin position="169"/>
        <end position="170"/>
    </location>
    <ligand>
        <name>(S)-2,3,4,5-tetrahydrodipicolinate</name>
        <dbReference type="ChEBI" id="CHEBI:16845"/>
    </ligand>
</feature>
<evidence type="ECO:0000259" key="15">
    <source>
        <dbReference type="Pfam" id="PF05173"/>
    </source>
</evidence>
<dbReference type="GO" id="GO:0016726">
    <property type="term" value="F:oxidoreductase activity, acting on CH or CH2 groups, NAD or NADP as acceptor"/>
    <property type="evidence" value="ECO:0007669"/>
    <property type="project" value="UniProtKB-UniRule"/>
</dbReference>
<evidence type="ECO:0000256" key="10">
    <source>
        <dbReference type="ARBA" id="ARBA00038983"/>
    </source>
</evidence>
<comment type="function">
    <text evidence="13">Catalyzes the conversion of 4-hydroxy-tetrahydrodipicolinate (HTPA) to tetrahydrodipicolinate.</text>
</comment>
<evidence type="ECO:0000256" key="12">
    <source>
        <dbReference type="ARBA" id="ARBA00049396"/>
    </source>
</evidence>
<keyword evidence="6 13" id="KW-0560">Oxidoreductase</keyword>
<feature type="binding site" evidence="13">
    <location>
        <begin position="13"/>
        <end position="18"/>
    </location>
    <ligand>
        <name>NAD(+)</name>
        <dbReference type="ChEBI" id="CHEBI:57540"/>
    </ligand>
</feature>
<evidence type="ECO:0000256" key="2">
    <source>
        <dbReference type="ARBA" id="ARBA00022490"/>
    </source>
</evidence>
<reference evidence="16 17" key="1">
    <citation type="journal article" date="2010" name="J. Bacteriol.">
        <title>Complete genome sequence of "Candidatus Puniceispirillum marinum" IMCC1322, a representative of the SAR116 clade in the Alphaproteobacteria.</title>
        <authorList>
            <person name="Oh H.M."/>
            <person name="Kwon K.K."/>
            <person name="Kang I."/>
            <person name="Kang S.G."/>
            <person name="Lee J.H."/>
            <person name="Kim S.J."/>
            <person name="Cho J.C."/>
        </authorList>
    </citation>
    <scope>NUCLEOTIDE SEQUENCE [LARGE SCALE GENOMIC DNA]</scope>
    <source>
        <strain evidence="16 17">IMCC1322</strain>
    </source>
</reference>
<comment type="catalytic activity">
    <reaction evidence="11 13">
        <text>(S)-2,3,4,5-tetrahydrodipicolinate + NADP(+) + H2O = (2S,4S)-4-hydroxy-2,3,4,5-tetrahydrodipicolinate + NADPH + H(+)</text>
        <dbReference type="Rhea" id="RHEA:35331"/>
        <dbReference type="ChEBI" id="CHEBI:15377"/>
        <dbReference type="ChEBI" id="CHEBI:15378"/>
        <dbReference type="ChEBI" id="CHEBI:16845"/>
        <dbReference type="ChEBI" id="CHEBI:57783"/>
        <dbReference type="ChEBI" id="CHEBI:58349"/>
        <dbReference type="ChEBI" id="CHEBI:67139"/>
        <dbReference type="EC" id="1.17.1.8"/>
    </reaction>
</comment>
<keyword evidence="5 13" id="KW-0220">Diaminopimelate biosynthesis</keyword>
<evidence type="ECO:0000259" key="14">
    <source>
        <dbReference type="Pfam" id="PF01113"/>
    </source>
</evidence>
<feature type="domain" description="Dihydrodipicolinate reductase C-terminal" evidence="15">
    <location>
        <begin position="132"/>
        <end position="273"/>
    </location>
</feature>
<dbReference type="UniPathway" id="UPA00034">
    <property type="reaction ID" value="UER00018"/>
</dbReference>
<name>D5BUA9_PUNMI</name>
<comment type="similarity">
    <text evidence="1 13">Belongs to the DapB family.</text>
</comment>
<feature type="binding site" evidence="13">
    <location>
        <position position="160"/>
    </location>
    <ligand>
        <name>(S)-2,3,4,5-tetrahydrodipicolinate</name>
        <dbReference type="ChEBI" id="CHEBI:16845"/>
    </ligand>
</feature>
<dbReference type="GO" id="GO:0051287">
    <property type="term" value="F:NAD binding"/>
    <property type="evidence" value="ECO:0007669"/>
    <property type="project" value="UniProtKB-UniRule"/>
</dbReference>
<dbReference type="CDD" id="cd02274">
    <property type="entry name" value="DHDPR_N"/>
    <property type="match status" value="1"/>
</dbReference>
<dbReference type="InterPro" id="IPR000846">
    <property type="entry name" value="DapB_N"/>
</dbReference>
<comment type="catalytic activity">
    <reaction evidence="12 13">
        <text>(S)-2,3,4,5-tetrahydrodipicolinate + NAD(+) + H2O = (2S,4S)-4-hydroxy-2,3,4,5-tetrahydrodipicolinate + NADH + H(+)</text>
        <dbReference type="Rhea" id="RHEA:35323"/>
        <dbReference type="ChEBI" id="CHEBI:15377"/>
        <dbReference type="ChEBI" id="CHEBI:15378"/>
        <dbReference type="ChEBI" id="CHEBI:16845"/>
        <dbReference type="ChEBI" id="CHEBI:57540"/>
        <dbReference type="ChEBI" id="CHEBI:57945"/>
        <dbReference type="ChEBI" id="CHEBI:67139"/>
        <dbReference type="EC" id="1.17.1.8"/>
    </reaction>
</comment>
<accession>D5BUA9</accession>
<dbReference type="GO" id="GO:0008839">
    <property type="term" value="F:4-hydroxy-tetrahydrodipicolinate reductase"/>
    <property type="evidence" value="ECO:0007669"/>
    <property type="project" value="UniProtKB-UniRule"/>
</dbReference>
<dbReference type="InterPro" id="IPR036291">
    <property type="entry name" value="NAD(P)-bd_dom_sf"/>
</dbReference>
<keyword evidence="3 13" id="KW-0028">Amino-acid biosynthesis</keyword>
<dbReference type="Gene3D" id="3.30.360.10">
    <property type="entry name" value="Dihydrodipicolinate Reductase, domain 2"/>
    <property type="match status" value="1"/>
</dbReference>
<dbReference type="AlphaFoldDB" id="D5BUA9"/>
<comment type="subcellular location">
    <subcellularLocation>
        <location evidence="13">Cytoplasm</location>
    </subcellularLocation>
</comment>
<comment type="pathway">
    <text evidence="9 13">Amino-acid biosynthesis; L-lysine biosynthesis via DAP pathway; (S)-tetrahydrodipicolinate from L-aspartate: step 4/4.</text>
</comment>
<evidence type="ECO:0000256" key="11">
    <source>
        <dbReference type="ARBA" id="ARBA00049080"/>
    </source>
</evidence>
<dbReference type="HAMAP" id="MF_00102">
    <property type="entry name" value="DapB"/>
    <property type="match status" value="1"/>
</dbReference>
<keyword evidence="17" id="KW-1185">Reference proteome</keyword>
<feature type="domain" description="Dihydrodipicolinate reductase N-terminal" evidence="14">
    <location>
        <begin position="7"/>
        <end position="128"/>
    </location>
</feature>
<dbReference type="Proteomes" id="UP000007460">
    <property type="component" value="Chromosome"/>
</dbReference>
<feature type="active site" description="Proton donor" evidence="13">
    <location>
        <position position="163"/>
    </location>
</feature>
<dbReference type="STRING" id="488538.SAR116_1613"/>
<evidence type="ECO:0000256" key="13">
    <source>
        <dbReference type="HAMAP-Rule" id="MF_00102"/>
    </source>
</evidence>
<dbReference type="GO" id="GO:0005737">
    <property type="term" value="C:cytoplasm"/>
    <property type="evidence" value="ECO:0007669"/>
    <property type="project" value="UniProtKB-SubCell"/>
</dbReference>
<feature type="binding site" evidence="13">
    <location>
        <begin position="102"/>
        <end position="104"/>
    </location>
    <ligand>
        <name>NAD(+)</name>
        <dbReference type="ChEBI" id="CHEBI:57540"/>
    </ligand>
</feature>
<comment type="caution">
    <text evidence="13">Was originally thought to be a dihydrodipicolinate reductase (DHDPR), catalyzing the conversion of dihydrodipicolinate to tetrahydrodipicolinate. However, it was shown in E.coli that the substrate of the enzymatic reaction is not dihydrodipicolinate (DHDP) but in fact (2S,4S)-4-hydroxy-2,3,4,5-tetrahydrodipicolinic acid (HTPA), the product released by the DapA-catalyzed reaction.</text>
</comment>
<dbReference type="SUPFAM" id="SSF51735">
    <property type="entry name" value="NAD(P)-binding Rossmann-fold domains"/>
    <property type="match status" value="1"/>
</dbReference>
<evidence type="ECO:0000256" key="7">
    <source>
        <dbReference type="ARBA" id="ARBA00023027"/>
    </source>
</evidence>
<evidence type="ECO:0000256" key="8">
    <source>
        <dbReference type="ARBA" id="ARBA00023154"/>
    </source>
</evidence>
<dbReference type="PIRSF" id="PIRSF000161">
    <property type="entry name" value="DHPR"/>
    <property type="match status" value="1"/>
</dbReference>
<feature type="binding site" evidence="13">
    <location>
        <position position="40"/>
    </location>
    <ligand>
        <name>NADP(+)</name>
        <dbReference type="ChEBI" id="CHEBI:58349"/>
    </ligand>
</feature>
<evidence type="ECO:0000256" key="6">
    <source>
        <dbReference type="ARBA" id="ARBA00023002"/>
    </source>
</evidence>
<evidence type="ECO:0000313" key="17">
    <source>
        <dbReference type="Proteomes" id="UP000007460"/>
    </source>
</evidence>
<dbReference type="GO" id="GO:0019877">
    <property type="term" value="P:diaminopimelate biosynthetic process"/>
    <property type="evidence" value="ECO:0007669"/>
    <property type="project" value="UniProtKB-UniRule"/>
</dbReference>
<dbReference type="eggNOG" id="COG0289">
    <property type="taxonomic scope" value="Bacteria"/>
</dbReference>
<keyword evidence="8 13" id="KW-0457">Lysine biosynthesis</keyword>
<dbReference type="GO" id="GO:0009089">
    <property type="term" value="P:lysine biosynthetic process via diaminopimelate"/>
    <property type="evidence" value="ECO:0007669"/>
    <property type="project" value="UniProtKB-UniRule"/>
</dbReference>
<dbReference type="InterPro" id="IPR022664">
    <property type="entry name" value="DapB_N_CS"/>
</dbReference>
<feature type="active site" description="Proton donor/acceptor" evidence="13">
    <location>
        <position position="159"/>
    </location>
</feature>